<dbReference type="RefSeq" id="WP_226605422.1">
    <property type="nucleotide sequence ID" value="NZ_JAJAQI010000005.1"/>
</dbReference>
<dbReference type="Gene3D" id="3.40.190.10">
    <property type="entry name" value="Periplasmic binding protein-like II"/>
    <property type="match status" value="1"/>
</dbReference>
<dbReference type="InterPro" id="IPR005064">
    <property type="entry name" value="BUG"/>
</dbReference>
<sequence length="331" mass="34867">MRTPSRRRLLLGGAGGLAATAAMLRRAKAQAARPWPQRPVRLLVPYAPGGGTDVFTRTLAEGLREQLGQPVLVENRAGANGIIGSEMVARAEPDGSLFLVDTGAHTMNPHVTPTLPFQPLRDFAPVALLSRFPLLLAASTATPYRTVAQLVADAHAKPRSIGFGTSDAAISYAGNLFTRLAGVEMVEVVYRGAAPMLNDLIAGHLPTSWNSTVAALPHLQSGRIRALGVTTAQRSALLPEVPTLIEAGVPGYEFAGWYGMLAPAGLPEGIAAAMHAAILAALREPGMRERLARTGADLGVLGPAEFAALRQEEDARWAAAARDGLLKHPDQ</sequence>
<proteinExistence type="inferred from homology"/>
<dbReference type="AlphaFoldDB" id="A0A9X1IB34"/>
<keyword evidence="3" id="KW-1185">Reference proteome</keyword>
<accession>A0A9X1IB34</accession>
<evidence type="ECO:0000256" key="1">
    <source>
        <dbReference type="ARBA" id="ARBA00006987"/>
    </source>
</evidence>
<dbReference type="PANTHER" id="PTHR42928:SF5">
    <property type="entry name" value="BLR1237 PROTEIN"/>
    <property type="match status" value="1"/>
</dbReference>
<dbReference type="Gene3D" id="3.40.190.150">
    <property type="entry name" value="Bordetella uptake gene, domain 1"/>
    <property type="match status" value="1"/>
</dbReference>
<evidence type="ECO:0000313" key="2">
    <source>
        <dbReference type="EMBL" id="MCB4821132.1"/>
    </source>
</evidence>
<reference evidence="2" key="1">
    <citation type="submission" date="2021-10" db="EMBL/GenBank/DDBJ databases">
        <title>Roseicella aerolatum sp. nov., isolated from aerosols of e-waste dismantling site.</title>
        <authorList>
            <person name="Qin T."/>
        </authorList>
    </citation>
    <scope>NUCLEOTIDE SEQUENCE</scope>
    <source>
        <strain evidence="2">GB24</strain>
    </source>
</reference>
<dbReference type="Pfam" id="PF03401">
    <property type="entry name" value="TctC"/>
    <property type="match status" value="1"/>
</dbReference>
<dbReference type="PANTHER" id="PTHR42928">
    <property type="entry name" value="TRICARBOXYLATE-BINDING PROTEIN"/>
    <property type="match status" value="1"/>
</dbReference>
<comment type="similarity">
    <text evidence="1">Belongs to the UPF0065 (bug) family.</text>
</comment>
<dbReference type="SUPFAM" id="SSF53850">
    <property type="entry name" value="Periplasmic binding protein-like II"/>
    <property type="match status" value="1"/>
</dbReference>
<dbReference type="InterPro" id="IPR006311">
    <property type="entry name" value="TAT_signal"/>
</dbReference>
<organism evidence="2 3">
    <name type="scientific">Roseicella aerolata</name>
    <dbReference type="NCBI Taxonomy" id="2883479"/>
    <lineage>
        <taxon>Bacteria</taxon>
        <taxon>Pseudomonadati</taxon>
        <taxon>Pseudomonadota</taxon>
        <taxon>Alphaproteobacteria</taxon>
        <taxon>Acetobacterales</taxon>
        <taxon>Roseomonadaceae</taxon>
        <taxon>Roseicella</taxon>
    </lineage>
</organism>
<dbReference type="EMBL" id="JAJAQI010000005">
    <property type="protein sequence ID" value="MCB4821132.1"/>
    <property type="molecule type" value="Genomic_DNA"/>
</dbReference>
<gene>
    <name evidence="2" type="ORF">LHA35_05220</name>
</gene>
<comment type="caution">
    <text evidence="2">The sequence shown here is derived from an EMBL/GenBank/DDBJ whole genome shotgun (WGS) entry which is preliminary data.</text>
</comment>
<evidence type="ECO:0000313" key="3">
    <source>
        <dbReference type="Proteomes" id="UP001139311"/>
    </source>
</evidence>
<dbReference type="Proteomes" id="UP001139311">
    <property type="component" value="Unassembled WGS sequence"/>
</dbReference>
<dbReference type="PIRSF" id="PIRSF017082">
    <property type="entry name" value="YflP"/>
    <property type="match status" value="1"/>
</dbReference>
<dbReference type="PROSITE" id="PS51318">
    <property type="entry name" value="TAT"/>
    <property type="match status" value="1"/>
</dbReference>
<protein>
    <submittedName>
        <fullName evidence="2">Tripartite tricarboxylate transporter substrate binding protein</fullName>
    </submittedName>
</protein>
<name>A0A9X1IB34_9PROT</name>
<dbReference type="InterPro" id="IPR042100">
    <property type="entry name" value="Bug_dom1"/>
</dbReference>